<dbReference type="PANTHER" id="PTHR33748:SF5">
    <property type="entry name" value="GROUND-LIKE DOMAIN-CONTAINING PROTEIN"/>
    <property type="match status" value="1"/>
</dbReference>
<dbReference type="AlphaFoldDB" id="A0A0L8HB85"/>
<evidence type="ECO:0000256" key="1">
    <source>
        <dbReference type="SAM" id="SignalP"/>
    </source>
</evidence>
<gene>
    <name evidence="2" type="ORF">OCBIM_22019307mg</name>
</gene>
<dbReference type="EMBL" id="KQ418747">
    <property type="protein sequence ID" value="KOF86050.1"/>
    <property type="molecule type" value="Genomic_DNA"/>
</dbReference>
<feature type="chain" id="PRO_5005583598" description="TPM domain-containing protein" evidence="1">
    <location>
        <begin position="23"/>
        <end position="259"/>
    </location>
</feature>
<proteinExistence type="predicted"/>
<dbReference type="GO" id="GO:0005892">
    <property type="term" value="C:acetylcholine-gated channel complex"/>
    <property type="evidence" value="ECO:0007669"/>
    <property type="project" value="InterPro"/>
</dbReference>
<dbReference type="OrthoDB" id="8062037at2759"/>
<dbReference type="Gene3D" id="3.10.310.50">
    <property type="match status" value="1"/>
</dbReference>
<dbReference type="OMA" id="SWICDPN"/>
<evidence type="ECO:0008006" key="3">
    <source>
        <dbReference type="Google" id="ProtNLM"/>
    </source>
</evidence>
<keyword evidence="1" id="KW-0732">Signal</keyword>
<accession>A0A0L8HB85</accession>
<name>A0A0L8HB85_OCTBM</name>
<feature type="signal peptide" evidence="1">
    <location>
        <begin position="1"/>
        <end position="22"/>
    </location>
</feature>
<organism evidence="2">
    <name type="scientific">Octopus bimaculoides</name>
    <name type="common">California two-spotted octopus</name>
    <dbReference type="NCBI Taxonomy" id="37653"/>
    <lineage>
        <taxon>Eukaryota</taxon>
        <taxon>Metazoa</taxon>
        <taxon>Spiralia</taxon>
        <taxon>Lophotrochozoa</taxon>
        <taxon>Mollusca</taxon>
        <taxon>Cephalopoda</taxon>
        <taxon>Coleoidea</taxon>
        <taxon>Octopodiformes</taxon>
        <taxon>Octopoda</taxon>
        <taxon>Incirrata</taxon>
        <taxon>Octopodidae</taxon>
        <taxon>Octopus</taxon>
    </lineage>
</organism>
<dbReference type="Pfam" id="PF17175">
    <property type="entry name" value="MOLO1"/>
    <property type="match status" value="1"/>
</dbReference>
<protein>
    <recommendedName>
        <fullName evidence="3">TPM domain-containing protein</fullName>
    </recommendedName>
</protein>
<evidence type="ECO:0000313" key="2">
    <source>
        <dbReference type="EMBL" id="KOF86050.1"/>
    </source>
</evidence>
<dbReference type="InterPro" id="IPR033438">
    <property type="entry name" value="MOLO1"/>
</dbReference>
<reference evidence="2" key="1">
    <citation type="submission" date="2015-07" db="EMBL/GenBank/DDBJ databases">
        <title>MeaNS - Measles Nucleotide Surveillance Program.</title>
        <authorList>
            <person name="Tran T."/>
            <person name="Druce J."/>
        </authorList>
    </citation>
    <scope>NUCLEOTIDE SEQUENCE</scope>
    <source>
        <strain evidence="2">UCB-OBI-ISO-001</strain>
        <tissue evidence="2">Gonad</tissue>
    </source>
</reference>
<sequence>MSFATITLLFSLLVCTIQLSNTAEEKPSYWYPHDYPNPRKEQARCGRELTKPSWLCDPDKLLTEKEAMEVDKLIASVRTKTRCPCYKCVNKNKGYLIMVALMGKMYRNVRNKNDSEERLFQDSKKFATKLMRRWGGRSMCEEFVIILYSKADNVLYTVTEKNAGKILNETMVMKEQDYVKWYFGSEDVGNGLVMMIEDYRDMFLKKFKERPVEDFMKADAEPVVQEKSEAKSNAIQNNIRQSMSKLFLGIVLILLFSWN</sequence>
<dbReference type="PANTHER" id="PTHR33748">
    <property type="entry name" value="PROTEIN CBG04600"/>
    <property type="match status" value="1"/>
</dbReference>
<dbReference type="KEGG" id="obi:106871943"/>